<dbReference type="InParanoid" id="B9RU98"/>
<evidence type="ECO:0000313" key="3">
    <source>
        <dbReference type="Proteomes" id="UP000008311"/>
    </source>
</evidence>
<dbReference type="InterPro" id="IPR053151">
    <property type="entry name" value="RNase_H-like"/>
</dbReference>
<dbReference type="InterPro" id="IPR002156">
    <property type="entry name" value="RNaseH_domain"/>
</dbReference>
<evidence type="ECO:0000259" key="1">
    <source>
        <dbReference type="Pfam" id="PF13456"/>
    </source>
</evidence>
<evidence type="ECO:0000313" key="2">
    <source>
        <dbReference type="EMBL" id="EEF45110.1"/>
    </source>
</evidence>
<dbReference type="PANTHER" id="PTHR47723">
    <property type="entry name" value="OS05G0353850 PROTEIN"/>
    <property type="match status" value="1"/>
</dbReference>
<protein>
    <recommendedName>
        <fullName evidence="1">RNase H type-1 domain-containing protein</fullName>
    </recommendedName>
</protein>
<dbReference type="CDD" id="cd06222">
    <property type="entry name" value="RNase_H_like"/>
    <property type="match status" value="1"/>
</dbReference>
<keyword evidence="3" id="KW-1185">Reference proteome</keyword>
<feature type="domain" description="RNase H type-1" evidence="1">
    <location>
        <begin position="86"/>
        <end position="136"/>
    </location>
</feature>
<sequence length="136" mass="15009">MDDNQVLGVGTLKDVVTIPIPVYPRTEEDSLPTIRDCHLAKAVWLKLALKSKVNPTGSNVIPRSRVTRWECPNFGSIKLNSDKGLRNNIATASALLHDDKGNWIVGFSQKIGSCLVFEAKMWGLFTGLQLAWSLGF</sequence>
<gene>
    <name evidence="2" type="ORF">RCOM_1636500</name>
</gene>
<dbReference type="EMBL" id="EQ973816">
    <property type="protein sequence ID" value="EEF45110.1"/>
    <property type="molecule type" value="Genomic_DNA"/>
</dbReference>
<name>B9RU98_RICCO</name>
<reference evidence="3" key="1">
    <citation type="journal article" date="2010" name="Nat. Biotechnol.">
        <title>Draft genome sequence of the oilseed species Ricinus communis.</title>
        <authorList>
            <person name="Chan A.P."/>
            <person name="Crabtree J."/>
            <person name="Zhao Q."/>
            <person name="Lorenzi H."/>
            <person name="Orvis J."/>
            <person name="Puiu D."/>
            <person name="Melake-Berhan A."/>
            <person name="Jones K.M."/>
            <person name="Redman J."/>
            <person name="Chen G."/>
            <person name="Cahoon E.B."/>
            <person name="Gedil M."/>
            <person name="Stanke M."/>
            <person name="Haas B.J."/>
            <person name="Wortman J.R."/>
            <person name="Fraser-Liggett C.M."/>
            <person name="Ravel J."/>
            <person name="Rabinowicz P.D."/>
        </authorList>
    </citation>
    <scope>NUCLEOTIDE SEQUENCE [LARGE SCALE GENOMIC DNA]</scope>
    <source>
        <strain evidence="3">cv. Hale</strain>
    </source>
</reference>
<accession>B9RU98</accession>
<dbReference type="eggNOG" id="KOG1075">
    <property type="taxonomic scope" value="Eukaryota"/>
</dbReference>
<proteinExistence type="predicted"/>
<dbReference type="GO" id="GO:0004523">
    <property type="term" value="F:RNA-DNA hybrid ribonuclease activity"/>
    <property type="evidence" value="ECO:0007669"/>
    <property type="project" value="InterPro"/>
</dbReference>
<dbReference type="Proteomes" id="UP000008311">
    <property type="component" value="Unassembled WGS sequence"/>
</dbReference>
<dbReference type="InterPro" id="IPR044730">
    <property type="entry name" value="RNase_H-like_dom_plant"/>
</dbReference>
<dbReference type="Pfam" id="PF13456">
    <property type="entry name" value="RVT_3"/>
    <property type="match status" value="1"/>
</dbReference>
<dbReference type="GO" id="GO:0003676">
    <property type="term" value="F:nucleic acid binding"/>
    <property type="evidence" value="ECO:0007669"/>
    <property type="project" value="InterPro"/>
</dbReference>
<dbReference type="PANTHER" id="PTHR47723:SF19">
    <property type="entry name" value="POLYNUCLEOTIDYL TRANSFERASE, RIBONUCLEASE H-LIKE SUPERFAMILY PROTEIN"/>
    <property type="match status" value="1"/>
</dbReference>
<dbReference type="AlphaFoldDB" id="B9RU98"/>
<organism evidence="2 3">
    <name type="scientific">Ricinus communis</name>
    <name type="common">Castor bean</name>
    <dbReference type="NCBI Taxonomy" id="3988"/>
    <lineage>
        <taxon>Eukaryota</taxon>
        <taxon>Viridiplantae</taxon>
        <taxon>Streptophyta</taxon>
        <taxon>Embryophyta</taxon>
        <taxon>Tracheophyta</taxon>
        <taxon>Spermatophyta</taxon>
        <taxon>Magnoliopsida</taxon>
        <taxon>eudicotyledons</taxon>
        <taxon>Gunneridae</taxon>
        <taxon>Pentapetalae</taxon>
        <taxon>rosids</taxon>
        <taxon>fabids</taxon>
        <taxon>Malpighiales</taxon>
        <taxon>Euphorbiaceae</taxon>
        <taxon>Acalyphoideae</taxon>
        <taxon>Acalypheae</taxon>
        <taxon>Ricinus</taxon>
    </lineage>
</organism>